<evidence type="ECO:0000256" key="1">
    <source>
        <dbReference type="SAM" id="MobiDB-lite"/>
    </source>
</evidence>
<feature type="compositionally biased region" description="Basic residues" evidence="1">
    <location>
        <begin position="47"/>
        <end position="59"/>
    </location>
</feature>
<protein>
    <submittedName>
        <fullName evidence="2">Uncharacterized protein</fullName>
    </submittedName>
</protein>
<dbReference type="AlphaFoldDB" id="A0A8K1I8G0"/>
<geneLocation type="mitochondrion" evidence="2"/>
<name>A0A8K1I8G0_9PEZI</name>
<reference evidence="2" key="1">
    <citation type="submission" date="2021-01" db="EMBL/GenBank/DDBJ databases">
        <authorList>
            <person name="Sun H.-H."/>
            <person name="Zhang S."/>
            <person name="Zhang Y.-J."/>
        </authorList>
    </citation>
    <scope>NUCLEOTIDE SEQUENCE</scope>
    <source>
        <strain evidence="2">CMM1</strain>
    </source>
</reference>
<dbReference type="EMBL" id="MW538937">
    <property type="protein sequence ID" value="UBU98604.1"/>
    <property type="molecule type" value="Genomic_DNA"/>
</dbReference>
<keyword evidence="2" id="KW-0496">Mitochondrion</keyword>
<feature type="region of interest" description="Disordered" evidence="1">
    <location>
        <begin position="31"/>
        <end position="61"/>
    </location>
</feature>
<sequence length="107" mass="11667">MQTWWGSLLGSQHCMQPPATLRVPAWSPEYKCSPREQPQEQILAPLGRKKKTKKQKKTKTNYPVPVSAQLTEPKPTLFLNPHLGSATTGSELLVWATGKGSGLATGG</sequence>
<proteinExistence type="predicted"/>
<dbReference type="GeneID" id="68665082"/>
<accession>A0A8K1I8G0</accession>
<evidence type="ECO:0000313" key="2">
    <source>
        <dbReference type="EMBL" id="UBU98604.1"/>
    </source>
</evidence>
<gene>
    <name evidence="2" type="primary">orf107A</name>
</gene>
<dbReference type="RefSeq" id="YP_010218571.1">
    <property type="nucleotide sequence ID" value="NC_058917.1"/>
</dbReference>
<organism evidence="2">
    <name type="scientific">Morchella brunnea</name>
    <dbReference type="NCBI Taxonomy" id="1174671"/>
    <lineage>
        <taxon>Eukaryota</taxon>
        <taxon>Fungi</taxon>
        <taxon>Dikarya</taxon>
        <taxon>Ascomycota</taxon>
        <taxon>Pezizomycotina</taxon>
        <taxon>Pezizomycetes</taxon>
        <taxon>Pezizales</taxon>
        <taxon>Morchellaceae</taxon>
        <taxon>Morchella</taxon>
    </lineage>
</organism>